<evidence type="ECO:0000313" key="2">
    <source>
        <dbReference type="Proteomes" id="UP001163115"/>
    </source>
</evidence>
<dbReference type="Proteomes" id="UP001163115">
    <property type="component" value="Chromosome"/>
</dbReference>
<evidence type="ECO:0008006" key="3">
    <source>
        <dbReference type="Google" id="ProtNLM"/>
    </source>
</evidence>
<proteinExistence type="predicted"/>
<protein>
    <recommendedName>
        <fullName evidence="3">AAA domain-containing protein</fullName>
    </recommendedName>
</protein>
<dbReference type="EMBL" id="CP113524">
    <property type="protein sequence ID" value="WAJ24331.1"/>
    <property type="molecule type" value="Genomic_DNA"/>
</dbReference>
<keyword evidence="2" id="KW-1185">Reference proteome</keyword>
<reference evidence="1" key="1">
    <citation type="submission" date="2022-11" db="EMBL/GenBank/DDBJ databases">
        <title>Lacrimispora xylanolytica sy1, complete genome.</title>
        <authorList>
            <person name="Choi S."/>
        </authorList>
    </citation>
    <scope>NUCLEOTIDE SEQUENCE</scope>
    <source>
        <strain evidence="1">Sy1</strain>
    </source>
</reference>
<dbReference type="SUPFAM" id="SSF52540">
    <property type="entry name" value="P-loop containing nucleoside triphosphate hydrolases"/>
    <property type="match status" value="1"/>
</dbReference>
<gene>
    <name evidence="1" type="ORF">OW255_02075</name>
</gene>
<evidence type="ECO:0000313" key="1">
    <source>
        <dbReference type="EMBL" id="WAJ24331.1"/>
    </source>
</evidence>
<dbReference type="RefSeq" id="WP_024837555.1">
    <property type="nucleotide sequence ID" value="NZ_CP113524.1"/>
</dbReference>
<organism evidence="1 2">
    <name type="scientific">Lacrimispora xylanolytica</name>
    <dbReference type="NCBI Taxonomy" id="29375"/>
    <lineage>
        <taxon>Bacteria</taxon>
        <taxon>Bacillati</taxon>
        <taxon>Bacillota</taxon>
        <taxon>Clostridia</taxon>
        <taxon>Lachnospirales</taxon>
        <taxon>Lachnospiraceae</taxon>
        <taxon>Lacrimispora</taxon>
    </lineage>
</organism>
<accession>A0ABY7ACP0</accession>
<sequence>MKNIFIEGIQGSGKSTLMKSLYEKLNGYHMYLEGDISPVELAWCSYMTEEEYQQSLVRFPDLVPEIEKHTKKEDNHFIVEYTQIVTDVKGFHHYMEQYEIYNGKRSFDDFQGIIMSRLQKFQGTGNLFECSLFQNIIEELILFYCKTEEEIIGFYSEIFEIIKQKNFVLLYLYSDDIKSNILKIKKERSDENGVEMWYPLVMRYLNESPYGKKFGFSDISDIVAHYKRRMNLEVRIIKEIMEGYSIILPAKIYDINDVINKMEE</sequence>
<name>A0ABY7ACP0_9FIRM</name>
<dbReference type="InterPro" id="IPR027417">
    <property type="entry name" value="P-loop_NTPase"/>
</dbReference>
<dbReference type="Gene3D" id="3.40.50.300">
    <property type="entry name" value="P-loop containing nucleotide triphosphate hydrolases"/>
    <property type="match status" value="1"/>
</dbReference>